<evidence type="ECO:0000256" key="3">
    <source>
        <dbReference type="SAM" id="SignalP"/>
    </source>
</evidence>
<dbReference type="Proteomes" id="UP000320747">
    <property type="component" value="Unassembled WGS sequence"/>
</dbReference>
<evidence type="ECO:0000313" key="4">
    <source>
        <dbReference type="EMBL" id="TSJ75630.1"/>
    </source>
</evidence>
<feature type="transmembrane region" description="Helical" evidence="2">
    <location>
        <begin position="727"/>
        <end position="752"/>
    </location>
</feature>
<comment type="caution">
    <text evidence="4">The sequence shown here is derived from an EMBL/GenBank/DDBJ whole genome shotgun (WGS) entry which is preliminary data.</text>
</comment>
<feature type="compositionally biased region" description="Polar residues" evidence="1">
    <location>
        <begin position="710"/>
        <end position="721"/>
    </location>
</feature>
<organism evidence="4 5">
    <name type="scientific">Corynebacterium godavarianum</name>
    <dbReference type="NCBI Taxonomy" id="2054421"/>
    <lineage>
        <taxon>Bacteria</taxon>
        <taxon>Bacillati</taxon>
        <taxon>Actinomycetota</taxon>
        <taxon>Actinomycetes</taxon>
        <taxon>Mycobacteriales</taxon>
        <taxon>Corynebacteriaceae</taxon>
        <taxon>Corynebacterium</taxon>
    </lineage>
</organism>
<keyword evidence="2" id="KW-1133">Transmembrane helix</keyword>
<reference evidence="4 5" key="1">
    <citation type="submission" date="2019-07" db="EMBL/GenBank/DDBJ databases">
        <title>Draft genome of Corynebacterium godavarianum and other related strains.</title>
        <authorList>
            <person name="Bernier A.-M."/>
            <person name="Bernard K."/>
        </authorList>
    </citation>
    <scope>NUCLEOTIDE SEQUENCE [LARGE SCALE GENOMIC DNA]</scope>
    <source>
        <strain evidence="4 5">LMG 29598</strain>
    </source>
</reference>
<evidence type="ECO:0000256" key="1">
    <source>
        <dbReference type="SAM" id="MobiDB-lite"/>
    </source>
</evidence>
<keyword evidence="3" id="KW-0732">Signal</keyword>
<feature type="region of interest" description="Disordered" evidence="1">
    <location>
        <begin position="702"/>
        <end position="721"/>
    </location>
</feature>
<dbReference type="InterPro" id="IPR024079">
    <property type="entry name" value="MetalloPept_cat_dom_sf"/>
</dbReference>
<keyword evidence="2" id="KW-0472">Membrane</keyword>
<name>A0ABY3E7B4_9CORY</name>
<evidence type="ECO:0000256" key="2">
    <source>
        <dbReference type="SAM" id="Phobius"/>
    </source>
</evidence>
<proteinExistence type="predicted"/>
<keyword evidence="5" id="KW-1185">Reference proteome</keyword>
<dbReference type="Gene3D" id="3.40.390.10">
    <property type="entry name" value="Collagenase (Catalytic Domain)"/>
    <property type="match status" value="1"/>
</dbReference>
<feature type="chain" id="PRO_5046249672" evidence="3">
    <location>
        <begin position="27"/>
        <end position="754"/>
    </location>
</feature>
<dbReference type="SUPFAM" id="SSF55486">
    <property type="entry name" value="Metalloproteases ('zincins'), catalytic domain"/>
    <property type="match status" value="1"/>
</dbReference>
<keyword evidence="2" id="KW-0812">Transmembrane</keyword>
<evidence type="ECO:0000313" key="5">
    <source>
        <dbReference type="Proteomes" id="UP000320747"/>
    </source>
</evidence>
<accession>A0ABY3E7B4</accession>
<feature type="signal peptide" evidence="3">
    <location>
        <begin position="1"/>
        <end position="26"/>
    </location>
</feature>
<protein>
    <submittedName>
        <fullName evidence="4">Uncharacterized protein</fullName>
    </submittedName>
</protein>
<dbReference type="RefSeq" id="WP_154878810.1">
    <property type="nucleotide sequence ID" value="NZ_JAADJX010000001.1"/>
</dbReference>
<dbReference type="EMBL" id="VMHH01000002">
    <property type="protein sequence ID" value="TSJ75630.1"/>
    <property type="molecule type" value="Genomic_DNA"/>
</dbReference>
<gene>
    <name evidence="4" type="ORF">FPH17_04400</name>
</gene>
<sequence length="754" mass="80989">MNLRGAGAAAIAAAMIAMGTTSPAIAGVEDMPFGVHMTPSADDEGFAVMDISKGRTTTFTFEHPYSVAGIMAGSFDVALRADGGSVRYLPSATRVHTSAKGGADVVTLTHEDASQGVKVERTFTVGKKSMAVDVTLTNLRNEDRELSVDMNSRITAYGKDRASFRDGAFMIAPQDGGYETTLRYKDPTSSGVAADKDATTAEGKVGRVGADGASFQRGRWERAVPAGGKLHASMTMDIATQGSAVDSDRDGLPDAWERQGFTTASGEQFPLQAWGADPHRPDLYLQLNWAKSEWETLGCDREQRFGASAEQFGEFAACNAANANVYRPSRSSLLELVDLFDQQGINLHIDAGSLFNNIPNYEESHGGATEDFEPYYFKDADHHSRLAADRDRLLGPRESVFRVGIIGDQLAKDDYTTGMGLVSDSVFYVAKHEGLTGQDQVRNTILHEFGHNLGLTHTGSALSDTRVETTDLLRHYESVMNYLYQFARFDYSDTVAKGNGDDPHCGDYTCYTGAYEVAPDWEHLDLGGKFIGKVNATVGADESVVTHDHMLVRDLEIAAAEHNAGQAGFRLVDASTNSIITSRNDNSVTAQLRNLGLDLDDFTVDVSYPGGHYSDTIRVPGQLAETPSVTFDIPITGVQHLKGATMPLDVAVRNKDGEEVFAEHYDLSLLDYSADEAKQVREEVLADPDASQAMRELAEAKLGAPIGPTETPSDTSDPARGSSTTDIVIAVFAALGGVIALIAGGAWSAGLLPF</sequence>